<accession>A0A7W8YY26</accession>
<organism evidence="1 2">
    <name type="scientific">Pedobacter cryoconitis</name>
    <dbReference type="NCBI Taxonomy" id="188932"/>
    <lineage>
        <taxon>Bacteria</taxon>
        <taxon>Pseudomonadati</taxon>
        <taxon>Bacteroidota</taxon>
        <taxon>Sphingobacteriia</taxon>
        <taxon>Sphingobacteriales</taxon>
        <taxon>Sphingobacteriaceae</taxon>
        <taxon>Pedobacter</taxon>
    </lineage>
</organism>
<proteinExistence type="predicted"/>
<reference evidence="1 2" key="1">
    <citation type="submission" date="2020-08" db="EMBL/GenBank/DDBJ databases">
        <title>Genomic Encyclopedia of Type Strains, Phase IV (KMG-V): Genome sequencing to study the core and pangenomes of soil and plant-associated prokaryotes.</title>
        <authorList>
            <person name="Whitman W."/>
        </authorList>
    </citation>
    <scope>NUCLEOTIDE SEQUENCE [LARGE SCALE GENOMIC DNA]</scope>
    <source>
        <strain evidence="1 2">MP7CTX6</strain>
    </source>
</reference>
<name>A0A7W8YY26_9SPHI</name>
<dbReference type="AlphaFoldDB" id="A0A7W8YY26"/>
<dbReference type="RefSeq" id="WP_183869952.1">
    <property type="nucleotide sequence ID" value="NZ_JACHCF010000015.1"/>
</dbReference>
<evidence type="ECO:0000313" key="2">
    <source>
        <dbReference type="Proteomes" id="UP000537718"/>
    </source>
</evidence>
<gene>
    <name evidence="1" type="ORF">HDE69_004973</name>
</gene>
<sequence length="275" mass="31687">MKHLQEIYTALNLKNSLIELSNGNISIPYLDTYNKPDKYWYPHPPVLIPLFLGHGAFYYGVLKHFFIERDKTFVEYSLEWGYMLEFARNTDQIYSQMVLDMDMVSEGLDDKILAFCKEIGFDDSSDVDSFADDYGNIIDDYDKLINLVNDTPLTYVKNLSDYTGDYPSSEKLFNLDRIQDSCSFEIVDQSFTQNISNLPEWLKKGVSQKVLFDKYVANKDLKSAWLTLNSTGWKLTEAAKGLEVLKSLTDDNLFHLVADNWIDGFENSEFTAGSY</sequence>
<dbReference type="EMBL" id="JACHCF010000015">
    <property type="protein sequence ID" value="MBB5623885.1"/>
    <property type="molecule type" value="Genomic_DNA"/>
</dbReference>
<comment type="caution">
    <text evidence="1">The sequence shown here is derived from an EMBL/GenBank/DDBJ whole genome shotgun (WGS) entry which is preliminary data.</text>
</comment>
<dbReference type="Proteomes" id="UP000537718">
    <property type="component" value="Unassembled WGS sequence"/>
</dbReference>
<evidence type="ECO:0000313" key="1">
    <source>
        <dbReference type="EMBL" id="MBB5623885.1"/>
    </source>
</evidence>
<protein>
    <submittedName>
        <fullName evidence="1">Uncharacterized protein</fullName>
    </submittedName>
</protein>